<dbReference type="AlphaFoldDB" id="A0A6L7G1H5"/>
<dbReference type="Proteomes" id="UP000477911">
    <property type="component" value="Unassembled WGS sequence"/>
</dbReference>
<dbReference type="Gene3D" id="3.40.1090.10">
    <property type="entry name" value="Cytosolic phospholipase A2 catalytic domain"/>
    <property type="match status" value="2"/>
</dbReference>
<organism evidence="6 7">
    <name type="scientific">Pseudooceanicola albus</name>
    <dbReference type="NCBI Taxonomy" id="2692189"/>
    <lineage>
        <taxon>Bacteria</taxon>
        <taxon>Pseudomonadati</taxon>
        <taxon>Pseudomonadota</taxon>
        <taxon>Alphaproteobacteria</taxon>
        <taxon>Rhodobacterales</taxon>
        <taxon>Paracoccaceae</taxon>
        <taxon>Pseudooceanicola</taxon>
    </lineage>
</organism>
<name>A0A6L7G1H5_9RHOB</name>
<dbReference type="Pfam" id="PF01734">
    <property type="entry name" value="Patatin"/>
    <property type="match status" value="1"/>
</dbReference>
<keyword evidence="7" id="KW-1185">Reference proteome</keyword>
<evidence type="ECO:0000256" key="2">
    <source>
        <dbReference type="ARBA" id="ARBA00022963"/>
    </source>
</evidence>
<dbReference type="PANTHER" id="PTHR14226:SF78">
    <property type="entry name" value="SLR0060 PROTEIN"/>
    <property type="match status" value="1"/>
</dbReference>
<feature type="short sequence motif" description="DGA/G" evidence="4">
    <location>
        <begin position="203"/>
        <end position="205"/>
    </location>
</feature>
<evidence type="ECO:0000256" key="1">
    <source>
        <dbReference type="ARBA" id="ARBA00022801"/>
    </source>
</evidence>
<evidence type="ECO:0000259" key="5">
    <source>
        <dbReference type="PROSITE" id="PS51635"/>
    </source>
</evidence>
<feature type="domain" description="PNPLA" evidence="5">
    <location>
        <begin position="7"/>
        <end position="216"/>
    </location>
</feature>
<keyword evidence="2 4" id="KW-0442">Lipid degradation</keyword>
<feature type="active site" description="Nucleophile" evidence="4">
    <location>
        <position position="41"/>
    </location>
</feature>
<feature type="short sequence motif" description="GXSXG" evidence="4">
    <location>
        <begin position="39"/>
        <end position="43"/>
    </location>
</feature>
<dbReference type="InterPro" id="IPR016035">
    <property type="entry name" value="Acyl_Trfase/lysoPLipase"/>
</dbReference>
<dbReference type="PANTHER" id="PTHR14226">
    <property type="entry name" value="NEUROPATHY TARGET ESTERASE/SWISS CHEESE D.MELANOGASTER"/>
    <property type="match status" value="1"/>
</dbReference>
<dbReference type="PROSITE" id="PS51635">
    <property type="entry name" value="PNPLA"/>
    <property type="match status" value="1"/>
</dbReference>
<dbReference type="GO" id="GO:0016787">
    <property type="term" value="F:hydrolase activity"/>
    <property type="evidence" value="ECO:0007669"/>
    <property type="project" value="UniProtKB-UniRule"/>
</dbReference>
<dbReference type="SUPFAM" id="SSF52151">
    <property type="entry name" value="FabD/lysophospholipase-like"/>
    <property type="match status" value="1"/>
</dbReference>
<evidence type="ECO:0000313" key="6">
    <source>
        <dbReference type="EMBL" id="MXN16433.1"/>
    </source>
</evidence>
<keyword evidence="3 4" id="KW-0443">Lipid metabolism</keyword>
<dbReference type="InterPro" id="IPR002641">
    <property type="entry name" value="PNPLA_dom"/>
</dbReference>
<feature type="active site" description="Proton acceptor" evidence="4">
    <location>
        <position position="203"/>
    </location>
</feature>
<proteinExistence type="predicted"/>
<feature type="short sequence motif" description="GXGXXG" evidence="4">
    <location>
        <begin position="11"/>
        <end position="16"/>
    </location>
</feature>
<protein>
    <submittedName>
        <fullName evidence="6">Patatin-like phospholipase family protein</fullName>
    </submittedName>
</protein>
<dbReference type="GO" id="GO:0016042">
    <property type="term" value="P:lipid catabolic process"/>
    <property type="evidence" value="ECO:0007669"/>
    <property type="project" value="UniProtKB-UniRule"/>
</dbReference>
<accession>A0A6L7G1H5</accession>
<reference evidence="6 7" key="1">
    <citation type="submission" date="2019-12" db="EMBL/GenBank/DDBJ databases">
        <authorList>
            <person name="Li M."/>
        </authorList>
    </citation>
    <scope>NUCLEOTIDE SEQUENCE [LARGE SCALE GENOMIC DNA]</scope>
    <source>
        <strain evidence="6 7">GBMRC 2024</strain>
    </source>
</reference>
<evidence type="ECO:0000256" key="3">
    <source>
        <dbReference type="ARBA" id="ARBA00023098"/>
    </source>
</evidence>
<dbReference type="InterPro" id="IPR050301">
    <property type="entry name" value="NTE"/>
</dbReference>
<dbReference type="EMBL" id="WUMU01000001">
    <property type="protein sequence ID" value="MXN16433.1"/>
    <property type="molecule type" value="Genomic_DNA"/>
</dbReference>
<keyword evidence="1 4" id="KW-0378">Hydrolase</keyword>
<evidence type="ECO:0000313" key="7">
    <source>
        <dbReference type="Proteomes" id="UP000477911"/>
    </source>
</evidence>
<sequence>MVRRINLALQGGGAHGAYTWGVLDRLLEEEDLEIAAISGTSAGAMNGAALKAGWVRGGREGARAALDDFWADMGGMRDTGLLGWVMSGIPAPALHQIGLAAEYSLVGPALDMLSLVSTPYASGPFYTNPLRAIVEKLNFDEVCHAQGPALYVNATKVRNGKIRVFEGAEVTPDALLASACLPTVFRAVEFFDAQTDRVEAFWDGGYSGNPALFPLFRPDYPDDIVIVALNPLERDEVPMLPDRIQNRMNEISFNTSLLRELRAIEYVKRLIAAGVVSSNEKKDVLIHLIADDEVMLDLSSATKMFPYCGLLEGLKQAGRASAEAFLSAHGDDLGKRSSVDMAAMFG</sequence>
<dbReference type="RefSeq" id="WP_160890973.1">
    <property type="nucleotide sequence ID" value="NZ_WUMU01000001.1"/>
</dbReference>
<comment type="caution">
    <text evidence="6">The sequence shown here is derived from an EMBL/GenBank/DDBJ whole genome shotgun (WGS) entry which is preliminary data.</text>
</comment>
<gene>
    <name evidence="6" type="ORF">GR170_01195</name>
</gene>
<evidence type="ECO:0000256" key="4">
    <source>
        <dbReference type="PROSITE-ProRule" id="PRU01161"/>
    </source>
</evidence>